<dbReference type="OMA" id="NQERFWN"/>
<feature type="region of interest" description="Disordered" evidence="1">
    <location>
        <begin position="1"/>
        <end position="29"/>
    </location>
</feature>
<dbReference type="Pfam" id="PF01323">
    <property type="entry name" value="DSBA"/>
    <property type="match status" value="1"/>
</dbReference>
<sequence length="254" mass="28184">MVLKAITPTPLTPMCPPPSTRSTDPERHQPIPNKVILLSPFSRGTTIPNIKGMKSLTIAPIPLRPPGFFYSNGSCDAPIQLQSFVDLMCPDSKAAWRTYQKVADYYGPSTVRFSALIFPLPYHRAAMVAAQGAFVAARLDSNKTYSWFNTVFDKQAALYNANITEQPDSYIVNALSEWASDVGYSKAQFMMHLSPSDPTQSLARVEFKYGATRGVFGTPQTFINGVVVSSKPNWTLGDWKQVIDPLLAENKYFF</sequence>
<reference evidence="3" key="2">
    <citation type="submission" date="2021-01" db="UniProtKB">
        <authorList>
            <consortium name="EnsemblMetazoa"/>
        </authorList>
    </citation>
    <scope>IDENTIFICATION</scope>
</reference>
<dbReference type="SUPFAM" id="SSF52833">
    <property type="entry name" value="Thioredoxin-like"/>
    <property type="match status" value="1"/>
</dbReference>
<dbReference type="InParanoid" id="A0A7M7T1I8"/>
<organism evidence="3 4">
    <name type="scientific">Strongylocentrotus purpuratus</name>
    <name type="common">Purple sea urchin</name>
    <dbReference type="NCBI Taxonomy" id="7668"/>
    <lineage>
        <taxon>Eukaryota</taxon>
        <taxon>Metazoa</taxon>
        <taxon>Echinodermata</taxon>
        <taxon>Eleutherozoa</taxon>
        <taxon>Echinozoa</taxon>
        <taxon>Echinoidea</taxon>
        <taxon>Euechinoidea</taxon>
        <taxon>Echinacea</taxon>
        <taxon>Camarodonta</taxon>
        <taxon>Echinidea</taxon>
        <taxon>Strongylocentrotidae</taxon>
        <taxon>Strongylocentrotus</taxon>
    </lineage>
</organism>
<dbReference type="PANTHER" id="PTHR33875">
    <property type="entry name" value="OS09G0542200 PROTEIN"/>
    <property type="match status" value="1"/>
</dbReference>
<feature type="domain" description="DSBA-like thioredoxin" evidence="2">
    <location>
        <begin position="81"/>
        <end position="228"/>
    </location>
</feature>
<evidence type="ECO:0000259" key="2">
    <source>
        <dbReference type="Pfam" id="PF01323"/>
    </source>
</evidence>
<protein>
    <recommendedName>
        <fullName evidence="2">DSBA-like thioredoxin domain-containing protein</fullName>
    </recommendedName>
</protein>
<dbReference type="OrthoDB" id="37297at2759"/>
<dbReference type="EnsemblMetazoa" id="XM_030991120">
    <property type="protein sequence ID" value="XP_030846980"/>
    <property type="gene ID" value="LOC100888511"/>
</dbReference>
<reference evidence="4" key="1">
    <citation type="submission" date="2015-02" db="EMBL/GenBank/DDBJ databases">
        <title>Genome sequencing for Strongylocentrotus purpuratus.</title>
        <authorList>
            <person name="Murali S."/>
            <person name="Liu Y."/>
            <person name="Vee V."/>
            <person name="English A."/>
            <person name="Wang M."/>
            <person name="Skinner E."/>
            <person name="Han Y."/>
            <person name="Muzny D.M."/>
            <person name="Worley K.C."/>
            <person name="Gibbs R.A."/>
        </authorList>
    </citation>
    <scope>NUCLEOTIDE SEQUENCE</scope>
</reference>
<evidence type="ECO:0000313" key="3">
    <source>
        <dbReference type="EnsemblMetazoa" id="XP_030846980"/>
    </source>
</evidence>
<dbReference type="InterPro" id="IPR001853">
    <property type="entry name" value="DSBA-like_thioredoxin_dom"/>
</dbReference>
<dbReference type="GO" id="GO:0016491">
    <property type="term" value="F:oxidoreductase activity"/>
    <property type="evidence" value="ECO:0007669"/>
    <property type="project" value="InterPro"/>
</dbReference>
<dbReference type="PANTHER" id="PTHR33875:SF2">
    <property type="entry name" value="ACR183CP"/>
    <property type="match status" value="1"/>
</dbReference>
<dbReference type="GeneID" id="100888511"/>
<dbReference type="KEGG" id="spu:100888511"/>
<dbReference type="AlphaFoldDB" id="A0A7M7T1I8"/>
<dbReference type="Proteomes" id="UP000007110">
    <property type="component" value="Unassembled WGS sequence"/>
</dbReference>
<feature type="compositionally biased region" description="Pro residues" evidence="1">
    <location>
        <begin position="10"/>
        <end position="19"/>
    </location>
</feature>
<proteinExistence type="predicted"/>
<dbReference type="Gene3D" id="3.40.30.10">
    <property type="entry name" value="Glutaredoxin"/>
    <property type="match status" value="1"/>
</dbReference>
<dbReference type="InterPro" id="IPR036249">
    <property type="entry name" value="Thioredoxin-like_sf"/>
</dbReference>
<evidence type="ECO:0000313" key="4">
    <source>
        <dbReference type="Proteomes" id="UP000007110"/>
    </source>
</evidence>
<keyword evidence="4" id="KW-1185">Reference proteome</keyword>
<dbReference type="RefSeq" id="XP_030846980.1">
    <property type="nucleotide sequence ID" value="XM_030991120.1"/>
</dbReference>
<accession>A0A7M7T1I8</accession>
<evidence type="ECO:0000256" key="1">
    <source>
        <dbReference type="SAM" id="MobiDB-lite"/>
    </source>
</evidence>
<name>A0A7M7T1I8_STRPU</name>